<dbReference type="Gene3D" id="1.10.3210.10">
    <property type="entry name" value="Hypothetical protein af1432"/>
    <property type="match status" value="1"/>
</dbReference>
<dbReference type="InterPro" id="IPR012675">
    <property type="entry name" value="Beta-grasp_dom_sf"/>
</dbReference>
<dbReference type="InterPro" id="IPR007685">
    <property type="entry name" value="RelA_SpoT"/>
</dbReference>
<feature type="domain" description="TGS" evidence="7">
    <location>
        <begin position="413"/>
        <end position="474"/>
    </location>
</feature>
<evidence type="ECO:0000313" key="8">
    <source>
        <dbReference type="EMBL" id="MBK1712919.1"/>
    </source>
</evidence>
<dbReference type="NCBIfam" id="TIGR00691">
    <property type="entry name" value="spoT_relA"/>
    <property type="match status" value="1"/>
</dbReference>
<reference evidence="8" key="1">
    <citation type="submission" date="2017-08" db="EMBL/GenBank/DDBJ databases">
        <authorList>
            <person name="Imhoff J.F."/>
            <person name="Rahn T."/>
            <person name="Kuenzel S."/>
            <person name="Neulinger S.C."/>
        </authorList>
    </citation>
    <scope>NUCLEOTIDE SEQUENCE</scope>
    <source>
        <strain evidence="8">IM 151</strain>
    </source>
</reference>
<evidence type="ECO:0000259" key="6">
    <source>
        <dbReference type="PROSITE" id="PS51671"/>
    </source>
</evidence>
<dbReference type="Gene3D" id="3.30.70.260">
    <property type="match status" value="1"/>
</dbReference>
<evidence type="ECO:0000259" key="7">
    <source>
        <dbReference type="PROSITE" id="PS51880"/>
    </source>
</evidence>
<dbReference type="SUPFAM" id="SSF81301">
    <property type="entry name" value="Nucleotidyltransferase"/>
    <property type="match status" value="1"/>
</dbReference>
<dbReference type="SUPFAM" id="SSF81271">
    <property type="entry name" value="TGS-like"/>
    <property type="match status" value="1"/>
</dbReference>
<comment type="function">
    <text evidence="5">In eubacteria ppGpp (guanosine 3'-diphosphate 5'-diphosphate) is a mediator of the stringent response that coordinates a variety of cellular activities in response to changes in nutritional abundance.</text>
</comment>
<dbReference type="RefSeq" id="WP_200378449.1">
    <property type="nucleotide sequence ID" value="NZ_NRRU01000027.1"/>
</dbReference>
<dbReference type="CDD" id="cd01668">
    <property type="entry name" value="TGS_RSH"/>
    <property type="match status" value="1"/>
</dbReference>
<dbReference type="CDD" id="cd04876">
    <property type="entry name" value="ACT_RelA-SpoT"/>
    <property type="match status" value="1"/>
</dbReference>
<dbReference type="PROSITE" id="PS51880">
    <property type="entry name" value="TGS"/>
    <property type="match status" value="1"/>
</dbReference>
<dbReference type="Proteomes" id="UP001041814">
    <property type="component" value="Unassembled WGS sequence"/>
</dbReference>
<name>A0ABS1DTD8_RUBGE</name>
<gene>
    <name evidence="8" type="ORF">CKO43_09025</name>
</gene>
<comment type="similarity">
    <text evidence="5">Belongs to the relA/spoT family.</text>
</comment>
<comment type="caution">
    <text evidence="8">The sequence shown here is derived from an EMBL/GenBank/DDBJ whole genome shotgun (WGS) entry which is preliminary data.</text>
</comment>
<dbReference type="InterPro" id="IPR004095">
    <property type="entry name" value="TGS"/>
</dbReference>
<dbReference type="InterPro" id="IPR045865">
    <property type="entry name" value="ACT-like_dom_sf"/>
</dbReference>
<dbReference type="SMART" id="SM00954">
    <property type="entry name" value="RelA_SpoT"/>
    <property type="match status" value="1"/>
</dbReference>
<keyword evidence="9" id="KW-1185">Reference proteome</keyword>
<protein>
    <recommendedName>
        <fullName evidence="1">GTP pyrophosphokinase</fullName>
    </recommendedName>
    <alternativeName>
        <fullName evidence="3">(p)ppGpp synthase</fullName>
    </alternativeName>
    <alternativeName>
        <fullName evidence="2">ATP:GTP 3'-pyrophosphotransferase</fullName>
    </alternativeName>
    <alternativeName>
        <fullName evidence="4">ppGpp synthase I</fullName>
    </alternativeName>
</protein>
<evidence type="ECO:0000256" key="2">
    <source>
        <dbReference type="ARBA" id="ARBA00029754"/>
    </source>
</evidence>
<dbReference type="InterPro" id="IPR033655">
    <property type="entry name" value="TGS_RelA/SpoT"/>
</dbReference>
<evidence type="ECO:0000256" key="3">
    <source>
        <dbReference type="ARBA" id="ARBA00032407"/>
    </source>
</evidence>
<dbReference type="InterPro" id="IPR004811">
    <property type="entry name" value="RelA/Spo_fam"/>
</dbReference>
<dbReference type="CDD" id="cd05399">
    <property type="entry name" value="NT_Rel-Spo_like"/>
    <property type="match status" value="1"/>
</dbReference>
<dbReference type="Pfam" id="PF02824">
    <property type="entry name" value="TGS"/>
    <property type="match status" value="1"/>
</dbReference>
<accession>A0ABS1DTD8</accession>
<dbReference type="Gene3D" id="3.10.20.30">
    <property type="match status" value="1"/>
</dbReference>
<evidence type="ECO:0000313" key="9">
    <source>
        <dbReference type="Proteomes" id="UP001041814"/>
    </source>
</evidence>
<evidence type="ECO:0000256" key="1">
    <source>
        <dbReference type="ARBA" id="ARBA00019852"/>
    </source>
</evidence>
<evidence type="ECO:0000256" key="5">
    <source>
        <dbReference type="RuleBase" id="RU003847"/>
    </source>
</evidence>
<dbReference type="Pfam" id="PF04607">
    <property type="entry name" value="RelA_SpoT"/>
    <property type="match status" value="1"/>
</dbReference>
<dbReference type="PANTHER" id="PTHR21262">
    <property type="entry name" value="GUANOSINE-3',5'-BIS DIPHOSPHATE 3'-PYROPHOSPHOHYDROLASE"/>
    <property type="match status" value="1"/>
</dbReference>
<dbReference type="PANTHER" id="PTHR21262:SF31">
    <property type="entry name" value="GTP PYROPHOSPHOKINASE"/>
    <property type="match status" value="1"/>
</dbReference>
<dbReference type="SUPFAM" id="SSF109604">
    <property type="entry name" value="HD-domain/PDEase-like"/>
    <property type="match status" value="1"/>
</dbReference>
<proteinExistence type="inferred from homology"/>
<dbReference type="PROSITE" id="PS51671">
    <property type="entry name" value="ACT"/>
    <property type="match status" value="1"/>
</dbReference>
<dbReference type="InterPro" id="IPR002912">
    <property type="entry name" value="ACT_dom"/>
</dbReference>
<dbReference type="InterPro" id="IPR043519">
    <property type="entry name" value="NT_sf"/>
</dbReference>
<evidence type="ECO:0000256" key="4">
    <source>
        <dbReference type="ARBA" id="ARBA00033308"/>
    </source>
</evidence>
<dbReference type="EMBL" id="NRRU01000027">
    <property type="protein sequence ID" value="MBK1712919.1"/>
    <property type="molecule type" value="Genomic_DNA"/>
</dbReference>
<reference evidence="8" key="2">
    <citation type="journal article" date="2020" name="Microorganisms">
        <title>Osmotic Adaptation and Compatible Solute Biosynthesis of Phototrophic Bacteria as Revealed from Genome Analyses.</title>
        <authorList>
            <person name="Imhoff J.F."/>
            <person name="Rahn T."/>
            <person name="Kunzel S."/>
            <person name="Keller A."/>
            <person name="Neulinger S.C."/>
        </authorList>
    </citation>
    <scope>NUCLEOTIDE SEQUENCE</scope>
    <source>
        <strain evidence="8">IM 151</strain>
    </source>
</reference>
<dbReference type="SUPFAM" id="SSF55021">
    <property type="entry name" value="ACT-like"/>
    <property type="match status" value="1"/>
</dbReference>
<dbReference type="InterPro" id="IPR012676">
    <property type="entry name" value="TGS-like"/>
</dbReference>
<organism evidence="8 9">
    <name type="scientific">Rubrivivax gelatinosus</name>
    <name type="common">Rhodocyclus gelatinosus</name>
    <name type="synonym">Rhodopseudomonas gelatinosa</name>
    <dbReference type="NCBI Taxonomy" id="28068"/>
    <lineage>
        <taxon>Bacteria</taxon>
        <taxon>Pseudomonadati</taxon>
        <taxon>Pseudomonadota</taxon>
        <taxon>Betaproteobacteria</taxon>
        <taxon>Burkholderiales</taxon>
        <taxon>Sphaerotilaceae</taxon>
        <taxon>Rubrivivax</taxon>
    </lineage>
</organism>
<dbReference type="Gene3D" id="3.30.460.10">
    <property type="entry name" value="Beta Polymerase, domain 2"/>
    <property type="match status" value="1"/>
</dbReference>
<sequence>MKTADRSEAAVDAAAIVELAAREAGAAEDGTGALDRARAFAEPLLAGHLLDTGEPALAHADGVAGILQAIGAAPSMRAAAYLVYAGDYLQHPEEMVAKAFGSSYASLVTHTRRLVQIQRATRAAPLLAAQRQQHAEAVRKMLLAFSHDLRVVLLRLASRLQTLRWYAAERVPCPPVLAEETQQIFAPLANRLGIWQIKWELEDLSFRFLLPDEYKRIARLLDEKRVEREQRIEAARRRMVERLAEAGIRAEVHGRPKHLHSIWKKMRGKGLTIERVFDLSALRVIVDDVATCYAALSRVHECFRPVDGEYDDYIARPKPNGYQSLHTVVQDADGRPLEVQIRTRAMHEHAEHGVAAHWMYKEAGVRGYAGVSATGDFNERLAEARKAVLRELLAWERETTSPQDTSTAPVFDDRIYVFTPQVSIIDLPAGGTPVDFAYALHTDLGHRCRGARVDGVMVPLNTALQSGQTIEIVSAKEGGPSLDWLNPELGYLKSPRAKAKVRAWFNAQAQGLTVARGRELVERLLQREGKTAVKLEGLAEQLGFKTADALFEVVGKDEFSLRNIEQILRPAVPAPAEEDETIALRRPRHEGSGRGKGGVLVVGVDSLLTTLARCCRPAPPDTIGGFVTRAKGVAIHRRDCTNFRHMAQQEPGRVIEVEWGRDREGVYPLDVIIEASDRQGLLRDISEVFAKEKMNVIGVHTQSVKDTRGGTAWMTFTVEVSDTARLTQVLKQLTGIGGVRHARRR</sequence>
<feature type="domain" description="ACT" evidence="6">
    <location>
        <begin position="670"/>
        <end position="745"/>
    </location>
</feature>
<dbReference type="Pfam" id="PF13328">
    <property type="entry name" value="HD_4"/>
    <property type="match status" value="1"/>
</dbReference>
<dbReference type="Pfam" id="PF13291">
    <property type="entry name" value="ACT_4"/>
    <property type="match status" value="1"/>
</dbReference>